<evidence type="ECO:0000313" key="2">
    <source>
        <dbReference type="EMBL" id="CAF1220399.1"/>
    </source>
</evidence>
<name>A0A814XU29_9BILA</name>
<organism evidence="2 4">
    <name type="scientific">Adineta steineri</name>
    <dbReference type="NCBI Taxonomy" id="433720"/>
    <lineage>
        <taxon>Eukaryota</taxon>
        <taxon>Metazoa</taxon>
        <taxon>Spiralia</taxon>
        <taxon>Gnathifera</taxon>
        <taxon>Rotifera</taxon>
        <taxon>Eurotatoria</taxon>
        <taxon>Bdelloidea</taxon>
        <taxon>Adinetida</taxon>
        <taxon>Adinetidae</taxon>
        <taxon>Adineta</taxon>
    </lineage>
</organism>
<dbReference type="PROSITE" id="PS51996">
    <property type="entry name" value="TR_MART"/>
    <property type="match status" value="1"/>
</dbReference>
<reference evidence="2" key="1">
    <citation type="submission" date="2021-02" db="EMBL/GenBank/DDBJ databases">
        <authorList>
            <person name="Nowell W R."/>
        </authorList>
    </citation>
    <scope>NUCLEOTIDE SEQUENCE</scope>
</reference>
<dbReference type="Gene3D" id="3.90.176.10">
    <property type="entry name" value="Toxin ADP-ribosyltransferase, Chain A, domain 1"/>
    <property type="match status" value="2"/>
</dbReference>
<dbReference type="EMBL" id="CAJNOM010000059">
    <property type="protein sequence ID" value="CAF0948474.1"/>
    <property type="molecule type" value="Genomic_DNA"/>
</dbReference>
<gene>
    <name evidence="2" type="ORF">BJG266_LOCUS27947</name>
    <name evidence="1" type="ORF">QVE165_LOCUS12072</name>
</gene>
<dbReference type="AlphaFoldDB" id="A0A814XU29"/>
<dbReference type="OrthoDB" id="10278262at2759"/>
<evidence type="ECO:0000313" key="4">
    <source>
        <dbReference type="Proteomes" id="UP000663877"/>
    </source>
</evidence>
<accession>A0A814XU29</accession>
<evidence type="ECO:0000313" key="3">
    <source>
        <dbReference type="Proteomes" id="UP000663832"/>
    </source>
</evidence>
<dbReference type="SUPFAM" id="SSF56399">
    <property type="entry name" value="ADP-ribosylation"/>
    <property type="match status" value="2"/>
</dbReference>
<protein>
    <submittedName>
        <fullName evidence="2">Uncharacterized protein</fullName>
    </submittedName>
</protein>
<comment type="caution">
    <text evidence="2">The sequence shown here is derived from an EMBL/GenBank/DDBJ whole genome shotgun (WGS) entry which is preliminary data.</text>
</comment>
<proteinExistence type="predicted"/>
<keyword evidence="3" id="KW-1185">Reference proteome</keyword>
<dbReference type="EMBL" id="CAJNOI010000272">
    <property type="protein sequence ID" value="CAF1220399.1"/>
    <property type="molecule type" value="Genomic_DNA"/>
</dbReference>
<evidence type="ECO:0000313" key="1">
    <source>
        <dbReference type="EMBL" id="CAF0948474.1"/>
    </source>
</evidence>
<dbReference type="Proteomes" id="UP000663832">
    <property type="component" value="Unassembled WGS sequence"/>
</dbReference>
<sequence>MELYTEDSPLYRNLNKALRSNSINSIYACRTVICDLHSHLRNQQQQHKNSSDCRCFYRGQFVDIEEIEQWRNNIGCAFCIKSFWSVSRKKSIAKIFAGDGQWSHDSRIQSVIFVIKVNKQLIHAIHADSTVESEEEEHVFSSRSLFRVDKVKQIRSVWCVHLTLIDQNDEQVRLIIEPYKNILGEYFLYTHEDEQSALEQLHRNHFRPYAFRLLLHFILRLDRNDYALAEFLDYFRTYCEKRDKINAFDGFRSLYFDSDRDFILFERGMYTHNAVSAAMKNGDIDALFKMRYFIRGLFNGLEQTDDDEEDDSSEENSDEDPLRTFYRGQIMSRFAFNKFQKNKTRQITFSKFLWTTTDYDTAVYNAGEFDRTSCNQIPVIFKITVDTNLSYPTSFRQVERASLFPLNDDIVFPPNCVFDIVTIEKCSKIWIIHLSLSTQENDEKWKMLSEHV</sequence>
<dbReference type="Proteomes" id="UP000663877">
    <property type="component" value="Unassembled WGS sequence"/>
</dbReference>